<proteinExistence type="predicted"/>
<name>A0A099CU63_9GAMM</name>
<dbReference type="PANTHER" id="PTHR38657:SF1">
    <property type="entry name" value="SLR1343 PROTEIN"/>
    <property type="match status" value="1"/>
</dbReference>
<dbReference type="Gene3D" id="1.10.579.10">
    <property type="entry name" value="DNA Cyclobutane Dipyrimidine Photolyase, subunit A, domain 3"/>
    <property type="match status" value="1"/>
</dbReference>
<reference evidence="1 3" key="1">
    <citation type="submission" date="2014-09" db="EMBL/GenBank/DDBJ databases">
        <title>Xanthomonadaceae 3.5X direct submission.</title>
        <authorList>
            <person name="Fang T."/>
            <person name="Wang H."/>
        </authorList>
    </citation>
    <scope>NUCLEOTIDE SEQUENCE [LARGE SCALE GENOMIC DNA]</scope>
    <source>
        <strain evidence="1 3">3.5X</strain>
    </source>
</reference>
<dbReference type="InterPro" id="IPR014729">
    <property type="entry name" value="Rossmann-like_a/b/a_fold"/>
</dbReference>
<accession>A0A099CU63</accession>
<reference evidence="2 4" key="2">
    <citation type="submission" date="2020-08" db="EMBL/GenBank/DDBJ databases">
        <title>Genomic Encyclopedia of Type Strains, Phase IV (KMG-IV): sequencing the most valuable type-strain genomes for metagenomic binning, comparative biology and taxonomic classification.</title>
        <authorList>
            <person name="Goeker M."/>
        </authorList>
    </citation>
    <scope>NUCLEOTIDE SEQUENCE [LARGE SCALE GENOMIC DNA]</scope>
    <source>
        <strain evidence="2 4">DSM 107085</strain>
    </source>
</reference>
<dbReference type="OrthoDB" id="5288100at2"/>
<dbReference type="PANTHER" id="PTHR38657">
    <property type="entry name" value="SLR1343 PROTEIN"/>
    <property type="match status" value="1"/>
</dbReference>
<dbReference type="RefSeq" id="WP_043101181.1">
    <property type="nucleotide sequence ID" value="NZ_JACHET010000001.1"/>
</dbReference>
<evidence type="ECO:0000313" key="1">
    <source>
        <dbReference type="EMBL" id="KGI77493.1"/>
    </source>
</evidence>
<dbReference type="Gene3D" id="1.25.40.80">
    <property type="match status" value="1"/>
</dbReference>
<organism evidence="1 3">
    <name type="scientific">Oleiagrimonas soli</name>
    <dbReference type="NCBI Taxonomy" id="1543381"/>
    <lineage>
        <taxon>Bacteria</taxon>
        <taxon>Pseudomonadati</taxon>
        <taxon>Pseudomonadota</taxon>
        <taxon>Gammaproteobacteria</taxon>
        <taxon>Lysobacterales</taxon>
        <taxon>Rhodanobacteraceae</taxon>
        <taxon>Oleiagrimonas</taxon>
    </lineage>
</organism>
<dbReference type="Proteomes" id="UP000560000">
    <property type="component" value="Unassembled WGS sequence"/>
</dbReference>
<dbReference type="HOGENOM" id="CLU_031632_1_0_6"/>
<dbReference type="Proteomes" id="UP000029708">
    <property type="component" value="Unassembled WGS sequence"/>
</dbReference>
<dbReference type="Gene3D" id="1.10.10.1710">
    <property type="entry name" value="Deoxyribodipyrimidine photolyase-related"/>
    <property type="match status" value="1"/>
</dbReference>
<evidence type="ECO:0000313" key="3">
    <source>
        <dbReference type="Proteomes" id="UP000029708"/>
    </source>
</evidence>
<dbReference type="STRING" id="1543381.LF63_0109105"/>
<dbReference type="EMBL" id="JROI01000011">
    <property type="protein sequence ID" value="KGI77493.1"/>
    <property type="molecule type" value="Genomic_DNA"/>
</dbReference>
<dbReference type="AlphaFoldDB" id="A0A099CU63"/>
<dbReference type="SUPFAM" id="SSF48173">
    <property type="entry name" value="Cryptochrome/photolyase FAD-binding domain"/>
    <property type="match status" value="1"/>
</dbReference>
<evidence type="ECO:0000313" key="2">
    <source>
        <dbReference type="EMBL" id="MBB6183048.1"/>
    </source>
</evidence>
<comment type="caution">
    <text evidence="1">The sequence shown here is derived from an EMBL/GenBank/DDBJ whole genome shotgun (WGS) entry which is preliminary data.</text>
</comment>
<dbReference type="Pfam" id="PF04244">
    <property type="entry name" value="DPRP"/>
    <property type="match status" value="1"/>
</dbReference>
<evidence type="ECO:0000313" key="4">
    <source>
        <dbReference type="Proteomes" id="UP000560000"/>
    </source>
</evidence>
<keyword evidence="1" id="KW-0456">Lyase</keyword>
<keyword evidence="3" id="KW-1185">Reference proteome</keyword>
<dbReference type="InterPro" id="IPR052551">
    <property type="entry name" value="UV-DNA_repair_photolyase"/>
</dbReference>
<dbReference type="InterPro" id="IPR036134">
    <property type="entry name" value="Crypto/Photolyase_FAD-like_sf"/>
</dbReference>
<dbReference type="Gene3D" id="3.40.50.620">
    <property type="entry name" value="HUPs"/>
    <property type="match status" value="1"/>
</dbReference>
<protein>
    <submittedName>
        <fullName evidence="1 2">Deoxyribodipyrimidine photolyase</fullName>
    </submittedName>
</protein>
<dbReference type="EMBL" id="JACHET010000001">
    <property type="protein sequence ID" value="MBB6183048.1"/>
    <property type="molecule type" value="Genomic_DNA"/>
</dbReference>
<dbReference type="GO" id="GO:0016829">
    <property type="term" value="F:lyase activity"/>
    <property type="evidence" value="ECO:0007669"/>
    <property type="project" value="UniProtKB-KW"/>
</dbReference>
<gene>
    <name evidence="2" type="ORF">HNQ86_000393</name>
    <name evidence="1" type="ORF">LF63_0109105</name>
</gene>
<dbReference type="InterPro" id="IPR007357">
    <property type="entry name" value="PhrB-like"/>
</dbReference>
<sequence length="513" mass="59657">MRNLIVILGDQLDMHSAAWADIDPADDAVWMAECASEATHVWSHKARIALFLAAMRHFRDALRERGLTVHYRELDAADDDGLVACLERDLERLKPRKLIVVEPGEWRLRSDFLHLQARLEGRIEVRLREDTHFMCSHDAFDTWMRGRRQPRMEHFYRRLRREYDLLMDGDAPRGGRWNFDHDNRAAFGRDGPPADLPPHRSFAPDTCTRDVLTLVAERFADHPGRLDHFDWPVTRAQALEALEDFIAHRLPRFGRWQDAMWDELPPHRAALYHARLSAALNLKLLDPREVCRAACDALDRGDAPLEAVEGFVRQILGWREYVRGLYWHRMPAHAEDNALDAQAELPAFYWTGDTDMNCLRGCLRDTLDTGYAHHIQRLMVTGLYALLLGVEPRQVHAWYLAIYVDAVEWVELPNVIGMSQWADGGIMASKPYIASGKYIERMSNYCASCRFRPGDTTGPRACPFTVLYWDFLDRHRERFADHPRLKLQVRNLDRRDAQELQQIRRQARKLRDA</sequence>